<dbReference type="InterPro" id="IPR011333">
    <property type="entry name" value="SKP1/BTB/POZ_sf"/>
</dbReference>
<keyword evidence="4" id="KW-1185">Reference proteome</keyword>
<name>A0A1Y1I0G6_KLENI</name>
<dbReference type="EMBL" id="DF237067">
    <property type="protein sequence ID" value="GAQ82651.1"/>
    <property type="molecule type" value="Genomic_DNA"/>
</dbReference>
<proteinExistence type="predicted"/>
<protein>
    <recommendedName>
        <fullName evidence="2">BTB domain-containing protein</fullName>
    </recommendedName>
</protein>
<accession>A0A1Y1I0G6</accession>
<sequence>MKGGDRVGGSLLDSSDDDVLLSAACIDKNKIASEEVAKQSSGSLMDEFNPRSKASLLKDADRTGDLYIVCEDGTKVAAHSAILIDLPYFEARLKGTWCSETCWNLNRKLELHLPCSVSQHVVQVFLEYAYRNPKALDKVEPSNAEIWQALFALADACGLERLCARVQERVRITDQTSTSWLKWLEKDHASDSSKILLRTRRVVERKLHETTIWDSFTVEQLLKLDELVQEASTGRAD</sequence>
<comment type="pathway">
    <text evidence="1">Protein modification; protein ubiquitination.</text>
</comment>
<dbReference type="AlphaFoldDB" id="A0A1Y1I0G6"/>
<dbReference type="Proteomes" id="UP000054558">
    <property type="component" value="Unassembled WGS sequence"/>
</dbReference>
<gene>
    <name evidence="3" type="ORF">KFL_001180300</name>
</gene>
<feature type="domain" description="BTB" evidence="2">
    <location>
        <begin position="64"/>
        <end position="138"/>
    </location>
</feature>
<dbReference type="SUPFAM" id="SSF54695">
    <property type="entry name" value="POZ domain"/>
    <property type="match status" value="1"/>
</dbReference>
<dbReference type="InterPro" id="IPR000210">
    <property type="entry name" value="BTB/POZ_dom"/>
</dbReference>
<evidence type="ECO:0000313" key="3">
    <source>
        <dbReference type="EMBL" id="GAQ82651.1"/>
    </source>
</evidence>
<organism evidence="3 4">
    <name type="scientific">Klebsormidium nitens</name>
    <name type="common">Green alga</name>
    <name type="synonym">Ulothrix nitens</name>
    <dbReference type="NCBI Taxonomy" id="105231"/>
    <lineage>
        <taxon>Eukaryota</taxon>
        <taxon>Viridiplantae</taxon>
        <taxon>Streptophyta</taxon>
        <taxon>Klebsormidiophyceae</taxon>
        <taxon>Klebsormidiales</taxon>
        <taxon>Klebsormidiaceae</taxon>
        <taxon>Klebsormidium</taxon>
    </lineage>
</organism>
<reference evidence="3 4" key="1">
    <citation type="journal article" date="2014" name="Nat. Commun.">
        <title>Klebsormidium flaccidum genome reveals primary factors for plant terrestrial adaptation.</title>
        <authorList>
            <person name="Hori K."/>
            <person name="Maruyama F."/>
            <person name="Fujisawa T."/>
            <person name="Togashi T."/>
            <person name="Yamamoto N."/>
            <person name="Seo M."/>
            <person name="Sato S."/>
            <person name="Yamada T."/>
            <person name="Mori H."/>
            <person name="Tajima N."/>
            <person name="Moriyama T."/>
            <person name="Ikeuchi M."/>
            <person name="Watanabe M."/>
            <person name="Wada H."/>
            <person name="Kobayashi K."/>
            <person name="Saito M."/>
            <person name="Masuda T."/>
            <person name="Sasaki-Sekimoto Y."/>
            <person name="Mashiguchi K."/>
            <person name="Awai K."/>
            <person name="Shimojima M."/>
            <person name="Masuda S."/>
            <person name="Iwai M."/>
            <person name="Nobusawa T."/>
            <person name="Narise T."/>
            <person name="Kondo S."/>
            <person name="Saito H."/>
            <person name="Sato R."/>
            <person name="Murakawa M."/>
            <person name="Ihara Y."/>
            <person name="Oshima-Yamada Y."/>
            <person name="Ohtaka K."/>
            <person name="Satoh M."/>
            <person name="Sonobe K."/>
            <person name="Ishii M."/>
            <person name="Ohtani R."/>
            <person name="Kanamori-Sato M."/>
            <person name="Honoki R."/>
            <person name="Miyazaki D."/>
            <person name="Mochizuki H."/>
            <person name="Umetsu J."/>
            <person name="Higashi K."/>
            <person name="Shibata D."/>
            <person name="Kamiya Y."/>
            <person name="Sato N."/>
            <person name="Nakamura Y."/>
            <person name="Tabata S."/>
            <person name="Ida S."/>
            <person name="Kurokawa K."/>
            <person name="Ohta H."/>
        </authorList>
    </citation>
    <scope>NUCLEOTIDE SEQUENCE [LARGE SCALE GENOMIC DNA]</scope>
    <source>
        <strain evidence="3 4">NIES-2285</strain>
    </source>
</reference>
<evidence type="ECO:0000259" key="2">
    <source>
        <dbReference type="PROSITE" id="PS50097"/>
    </source>
</evidence>
<dbReference type="PROSITE" id="PS50097">
    <property type="entry name" value="BTB"/>
    <property type="match status" value="1"/>
</dbReference>
<evidence type="ECO:0000256" key="1">
    <source>
        <dbReference type="ARBA" id="ARBA00004906"/>
    </source>
</evidence>
<evidence type="ECO:0000313" key="4">
    <source>
        <dbReference type="Proteomes" id="UP000054558"/>
    </source>
</evidence>
<dbReference type="Gene3D" id="3.30.710.10">
    <property type="entry name" value="Potassium Channel Kv1.1, Chain A"/>
    <property type="match status" value="1"/>
</dbReference>